<organism evidence="1">
    <name type="scientific">marine sediment metagenome</name>
    <dbReference type="NCBI Taxonomy" id="412755"/>
    <lineage>
        <taxon>unclassified sequences</taxon>
        <taxon>metagenomes</taxon>
        <taxon>ecological metagenomes</taxon>
    </lineage>
</organism>
<evidence type="ECO:0000313" key="1">
    <source>
        <dbReference type="EMBL" id="KKN56797.1"/>
    </source>
</evidence>
<comment type="caution">
    <text evidence="1">The sequence shown here is derived from an EMBL/GenBank/DDBJ whole genome shotgun (WGS) entry which is preliminary data.</text>
</comment>
<dbReference type="EMBL" id="LAZR01000831">
    <property type="protein sequence ID" value="KKN56797.1"/>
    <property type="molecule type" value="Genomic_DNA"/>
</dbReference>
<reference evidence="1" key="1">
    <citation type="journal article" date="2015" name="Nature">
        <title>Complex archaea that bridge the gap between prokaryotes and eukaryotes.</title>
        <authorList>
            <person name="Spang A."/>
            <person name="Saw J.H."/>
            <person name="Jorgensen S.L."/>
            <person name="Zaremba-Niedzwiedzka K."/>
            <person name="Martijn J."/>
            <person name="Lind A.E."/>
            <person name="van Eijk R."/>
            <person name="Schleper C."/>
            <person name="Guy L."/>
            <person name="Ettema T.J."/>
        </authorList>
    </citation>
    <scope>NUCLEOTIDE SEQUENCE</scope>
</reference>
<accession>A0A0F9S3J9</accession>
<proteinExistence type="predicted"/>
<sequence>MLTPREVTIRLTAVKDLPTEAVWVGENEPLHQIFPGRFYSRAQLETAAGQPLAPGGRAYPCGDAIVWREP</sequence>
<name>A0A0F9S3J9_9ZZZZ</name>
<dbReference type="AlphaFoldDB" id="A0A0F9S3J9"/>
<protein>
    <submittedName>
        <fullName evidence="1">Uncharacterized protein</fullName>
    </submittedName>
</protein>
<gene>
    <name evidence="1" type="ORF">LCGC14_0568830</name>
</gene>